<protein>
    <submittedName>
        <fullName evidence="2">Uncharacterized protein</fullName>
    </submittedName>
</protein>
<feature type="region of interest" description="Disordered" evidence="1">
    <location>
        <begin position="14"/>
        <end position="50"/>
    </location>
</feature>
<evidence type="ECO:0000313" key="3">
    <source>
        <dbReference type="Proteomes" id="UP001059596"/>
    </source>
</evidence>
<name>A0A9P9YCS7_9MUSC</name>
<comment type="caution">
    <text evidence="2">The sequence shown here is derived from an EMBL/GenBank/DDBJ whole genome shotgun (WGS) entry which is preliminary data.</text>
</comment>
<evidence type="ECO:0000313" key="2">
    <source>
        <dbReference type="EMBL" id="KAI8034163.1"/>
    </source>
</evidence>
<accession>A0A9P9YCS7</accession>
<dbReference type="AlphaFoldDB" id="A0A9P9YCS7"/>
<sequence>MDMHIYWERHLPPAICHPTEHHPIRPIRPNQPPSPTRHPSGPHSRDADPIEPSVNCSFFCLAERTTLEEPKEVHKRNA</sequence>
<dbReference type="EMBL" id="JAMKOV010000079">
    <property type="protein sequence ID" value="KAI8034163.1"/>
    <property type="molecule type" value="Genomic_DNA"/>
</dbReference>
<keyword evidence="3" id="KW-1185">Reference proteome</keyword>
<evidence type="ECO:0000256" key="1">
    <source>
        <dbReference type="SAM" id="MobiDB-lite"/>
    </source>
</evidence>
<proteinExistence type="predicted"/>
<gene>
    <name evidence="2" type="ORF">M5D96_013014</name>
</gene>
<reference evidence="2" key="1">
    <citation type="journal article" date="2023" name="Genome Biol. Evol.">
        <title>Long-read-based Genome Assembly of Drosophila gunungcola Reveals Fewer Chemosensory Genes in Flower-breeding Species.</title>
        <authorList>
            <person name="Negi A."/>
            <person name="Liao B.Y."/>
            <person name="Yeh S.D."/>
        </authorList>
    </citation>
    <scope>NUCLEOTIDE SEQUENCE</scope>
    <source>
        <strain evidence="2">Sukarami</strain>
    </source>
</reference>
<dbReference type="Proteomes" id="UP001059596">
    <property type="component" value="Unassembled WGS sequence"/>
</dbReference>
<organism evidence="2 3">
    <name type="scientific">Drosophila gunungcola</name>
    <name type="common">fruit fly</name>
    <dbReference type="NCBI Taxonomy" id="103775"/>
    <lineage>
        <taxon>Eukaryota</taxon>
        <taxon>Metazoa</taxon>
        <taxon>Ecdysozoa</taxon>
        <taxon>Arthropoda</taxon>
        <taxon>Hexapoda</taxon>
        <taxon>Insecta</taxon>
        <taxon>Pterygota</taxon>
        <taxon>Neoptera</taxon>
        <taxon>Endopterygota</taxon>
        <taxon>Diptera</taxon>
        <taxon>Brachycera</taxon>
        <taxon>Muscomorpha</taxon>
        <taxon>Ephydroidea</taxon>
        <taxon>Drosophilidae</taxon>
        <taxon>Drosophila</taxon>
        <taxon>Sophophora</taxon>
    </lineage>
</organism>